<evidence type="ECO:0000313" key="2">
    <source>
        <dbReference type="EMBL" id="RTR35412.1"/>
    </source>
</evidence>
<gene>
    <name evidence="2" type="ORF">EKG37_05915</name>
</gene>
<keyword evidence="1" id="KW-0472">Membrane</keyword>
<name>A0A3S0ILZ3_9BACI</name>
<comment type="caution">
    <text evidence="2">The sequence shown here is derived from an EMBL/GenBank/DDBJ whole genome shotgun (WGS) entry which is preliminary data.</text>
</comment>
<feature type="transmembrane region" description="Helical" evidence="1">
    <location>
        <begin position="27"/>
        <end position="50"/>
    </location>
</feature>
<keyword evidence="3" id="KW-1185">Reference proteome</keyword>
<protein>
    <submittedName>
        <fullName evidence="2">Uncharacterized protein</fullName>
    </submittedName>
</protein>
<keyword evidence="1" id="KW-1133">Transmembrane helix</keyword>
<dbReference type="AlphaFoldDB" id="A0A3S0ILZ3"/>
<dbReference type="EMBL" id="RXNT01000003">
    <property type="protein sequence ID" value="RTR35412.1"/>
    <property type="molecule type" value="Genomic_DNA"/>
</dbReference>
<sequence length="77" mass="8843">MKRSCFTTHFYYFKGGLTNGGIEVQTFIFSPFGALFCRTLFCIVAVRIFAIRSRYMQTRQMDLLKDLVTNGGLSEVE</sequence>
<keyword evidence="1" id="KW-0812">Transmembrane</keyword>
<proteinExistence type="predicted"/>
<organism evidence="2 3">
    <name type="scientific">Bacillus yapensis</name>
    <dbReference type="NCBI Taxonomy" id="2492960"/>
    <lineage>
        <taxon>Bacteria</taxon>
        <taxon>Bacillati</taxon>
        <taxon>Bacillota</taxon>
        <taxon>Bacilli</taxon>
        <taxon>Bacillales</taxon>
        <taxon>Bacillaceae</taxon>
        <taxon>Bacillus</taxon>
    </lineage>
</organism>
<evidence type="ECO:0000256" key="1">
    <source>
        <dbReference type="SAM" id="Phobius"/>
    </source>
</evidence>
<reference evidence="2 3" key="1">
    <citation type="submission" date="2018-12" db="EMBL/GenBank/DDBJ databases">
        <title>Bacillus yapensis draft genome sequence.</title>
        <authorList>
            <person name="Yu L."/>
            <person name="Xu X."/>
            <person name="Tang X."/>
        </authorList>
    </citation>
    <scope>NUCLEOTIDE SEQUENCE [LARGE SCALE GENOMIC DNA]</scope>
    <source>
        <strain evidence="2 3">XXST-01</strain>
    </source>
</reference>
<accession>A0A3S0ILZ3</accession>
<dbReference type="OrthoDB" id="2456654at2"/>
<evidence type="ECO:0000313" key="3">
    <source>
        <dbReference type="Proteomes" id="UP000271374"/>
    </source>
</evidence>
<dbReference type="Proteomes" id="UP000271374">
    <property type="component" value="Unassembled WGS sequence"/>
</dbReference>